<evidence type="ECO:0000313" key="3">
    <source>
        <dbReference type="Proteomes" id="UP000183263"/>
    </source>
</evidence>
<dbReference type="Pfam" id="PF00583">
    <property type="entry name" value="Acetyltransf_1"/>
    <property type="match status" value="1"/>
</dbReference>
<keyword evidence="3" id="KW-1185">Reference proteome</keyword>
<dbReference type="Proteomes" id="UP000183263">
    <property type="component" value="Unassembled WGS sequence"/>
</dbReference>
<dbReference type="PROSITE" id="PS51186">
    <property type="entry name" value="GNAT"/>
    <property type="match status" value="1"/>
</dbReference>
<dbReference type="InterPro" id="IPR016181">
    <property type="entry name" value="Acyl_CoA_acyltransferase"/>
</dbReference>
<reference evidence="2 3" key="1">
    <citation type="submission" date="2016-10" db="EMBL/GenBank/DDBJ databases">
        <authorList>
            <person name="de Groot N.N."/>
        </authorList>
    </citation>
    <scope>NUCLEOTIDE SEQUENCE [LARGE SCALE GENOMIC DNA]</scope>
    <source>
        <strain evidence="2 3">DSM 44892</strain>
    </source>
</reference>
<dbReference type="RefSeq" id="WP_072736778.1">
    <property type="nucleotide sequence ID" value="NZ_CP048813.1"/>
</dbReference>
<name>A0A1G7Z7L3_9NOCA</name>
<dbReference type="Gene3D" id="3.40.630.30">
    <property type="match status" value="1"/>
</dbReference>
<dbReference type="AlphaFoldDB" id="A0A1G7Z7L3"/>
<gene>
    <name evidence="2" type="ORF">SAMN05444695_10123</name>
</gene>
<dbReference type="GO" id="GO:0016747">
    <property type="term" value="F:acyltransferase activity, transferring groups other than amino-acyl groups"/>
    <property type="evidence" value="ECO:0007669"/>
    <property type="project" value="InterPro"/>
</dbReference>
<organism evidence="2 3">
    <name type="scientific">Rhodococcus triatomae</name>
    <dbReference type="NCBI Taxonomy" id="300028"/>
    <lineage>
        <taxon>Bacteria</taxon>
        <taxon>Bacillati</taxon>
        <taxon>Actinomycetota</taxon>
        <taxon>Actinomycetes</taxon>
        <taxon>Mycobacteriales</taxon>
        <taxon>Nocardiaceae</taxon>
        <taxon>Rhodococcus</taxon>
    </lineage>
</organism>
<feature type="domain" description="N-acetyltransferase" evidence="1">
    <location>
        <begin position="112"/>
        <end position="237"/>
    </location>
</feature>
<proteinExistence type="predicted"/>
<evidence type="ECO:0000259" key="1">
    <source>
        <dbReference type="PROSITE" id="PS51186"/>
    </source>
</evidence>
<sequence>MDTHHLDIVRLAWSRALGLEDSALADGRDLRVADESTTRIRIVALGDSAAVLGPSWFLERAADRPVEELPDLVRGLTQDHSGRTSGPRVLGFATEYALPVGEGRVGEGDDGKDLPLVSHDLARVTELESLCPPDDVAEAALSGRDRWFTVLDDGHRPLGGAAYREFSGFLADIAVLTDPAQRLAGIGSTVLSIATDDALDHGLIAQWRRHEDNKAAQSVARHVGYEDLGFEMEVVVT</sequence>
<evidence type="ECO:0000313" key="2">
    <source>
        <dbReference type="EMBL" id="SDH04496.1"/>
    </source>
</evidence>
<dbReference type="EMBL" id="FNDN01000001">
    <property type="protein sequence ID" value="SDH04496.1"/>
    <property type="molecule type" value="Genomic_DNA"/>
</dbReference>
<dbReference type="SUPFAM" id="SSF55729">
    <property type="entry name" value="Acyl-CoA N-acyltransferases (Nat)"/>
    <property type="match status" value="1"/>
</dbReference>
<accession>A0A1G7Z7L3</accession>
<dbReference type="InterPro" id="IPR000182">
    <property type="entry name" value="GNAT_dom"/>
</dbReference>
<protein>
    <recommendedName>
        <fullName evidence="1">N-acetyltransferase domain-containing protein</fullName>
    </recommendedName>
</protein>